<keyword evidence="2" id="KW-1185">Reference proteome</keyword>
<dbReference type="EMBL" id="ML208377">
    <property type="protein sequence ID" value="TFK67390.1"/>
    <property type="molecule type" value="Genomic_DNA"/>
</dbReference>
<protein>
    <submittedName>
        <fullName evidence="1">Uncharacterized protein</fullName>
    </submittedName>
</protein>
<sequence>MNWQLRHPRDCMDFPVPTPEDLAITLGIAQGESEFVPTPHVIEDNRVDDVKAFMSRLTVLPQVEQDAILSEFSARYLPTMMDRWTTDLLPTTGLPREHFVLVNGYFGALLLVYRLPYFGKFLRSEKPIARPGRTFARSLAARVTLFGLLHRHLSMEPPLEEGIEDVYLHPTYLAVTMLTTACCVSSNRIEKVGISDKMLKTLLSLLDAWKSQRGHKRLADASRQLHNMLSNHDDAMRRGCRTARKIHNGSGRCGLPGCVETENLKACAR</sequence>
<proteinExistence type="predicted"/>
<dbReference type="Proteomes" id="UP000308600">
    <property type="component" value="Unassembled WGS sequence"/>
</dbReference>
<evidence type="ECO:0000313" key="2">
    <source>
        <dbReference type="Proteomes" id="UP000308600"/>
    </source>
</evidence>
<reference evidence="1 2" key="1">
    <citation type="journal article" date="2019" name="Nat. Ecol. Evol.">
        <title>Megaphylogeny resolves global patterns of mushroom evolution.</title>
        <authorList>
            <person name="Varga T."/>
            <person name="Krizsan K."/>
            <person name="Foldi C."/>
            <person name="Dima B."/>
            <person name="Sanchez-Garcia M."/>
            <person name="Sanchez-Ramirez S."/>
            <person name="Szollosi G.J."/>
            <person name="Szarkandi J.G."/>
            <person name="Papp V."/>
            <person name="Albert L."/>
            <person name="Andreopoulos W."/>
            <person name="Angelini C."/>
            <person name="Antonin V."/>
            <person name="Barry K.W."/>
            <person name="Bougher N.L."/>
            <person name="Buchanan P."/>
            <person name="Buyck B."/>
            <person name="Bense V."/>
            <person name="Catcheside P."/>
            <person name="Chovatia M."/>
            <person name="Cooper J."/>
            <person name="Damon W."/>
            <person name="Desjardin D."/>
            <person name="Finy P."/>
            <person name="Geml J."/>
            <person name="Haridas S."/>
            <person name="Hughes K."/>
            <person name="Justo A."/>
            <person name="Karasinski D."/>
            <person name="Kautmanova I."/>
            <person name="Kiss B."/>
            <person name="Kocsube S."/>
            <person name="Kotiranta H."/>
            <person name="LaButti K.M."/>
            <person name="Lechner B.E."/>
            <person name="Liimatainen K."/>
            <person name="Lipzen A."/>
            <person name="Lukacs Z."/>
            <person name="Mihaltcheva S."/>
            <person name="Morgado L.N."/>
            <person name="Niskanen T."/>
            <person name="Noordeloos M.E."/>
            <person name="Ohm R.A."/>
            <person name="Ortiz-Santana B."/>
            <person name="Ovrebo C."/>
            <person name="Racz N."/>
            <person name="Riley R."/>
            <person name="Savchenko A."/>
            <person name="Shiryaev A."/>
            <person name="Soop K."/>
            <person name="Spirin V."/>
            <person name="Szebenyi C."/>
            <person name="Tomsovsky M."/>
            <person name="Tulloss R.E."/>
            <person name="Uehling J."/>
            <person name="Grigoriev I.V."/>
            <person name="Vagvolgyi C."/>
            <person name="Papp T."/>
            <person name="Martin F.M."/>
            <person name="Miettinen O."/>
            <person name="Hibbett D.S."/>
            <person name="Nagy L.G."/>
        </authorList>
    </citation>
    <scope>NUCLEOTIDE SEQUENCE [LARGE SCALE GENOMIC DNA]</scope>
    <source>
        <strain evidence="1 2">NL-1719</strain>
    </source>
</reference>
<evidence type="ECO:0000313" key="1">
    <source>
        <dbReference type="EMBL" id="TFK67390.1"/>
    </source>
</evidence>
<gene>
    <name evidence="1" type="ORF">BDN72DRAFT_899013</name>
</gene>
<organism evidence="1 2">
    <name type="scientific">Pluteus cervinus</name>
    <dbReference type="NCBI Taxonomy" id="181527"/>
    <lineage>
        <taxon>Eukaryota</taxon>
        <taxon>Fungi</taxon>
        <taxon>Dikarya</taxon>
        <taxon>Basidiomycota</taxon>
        <taxon>Agaricomycotina</taxon>
        <taxon>Agaricomycetes</taxon>
        <taxon>Agaricomycetidae</taxon>
        <taxon>Agaricales</taxon>
        <taxon>Pluteineae</taxon>
        <taxon>Pluteaceae</taxon>
        <taxon>Pluteus</taxon>
    </lineage>
</organism>
<accession>A0ACD3ANN2</accession>
<name>A0ACD3ANN2_9AGAR</name>